<comment type="caution">
    <text evidence="4">The sequence shown here is derived from an EMBL/GenBank/DDBJ whole genome shotgun (WGS) entry which is preliminary data.</text>
</comment>
<dbReference type="InterPro" id="IPR029348">
    <property type="entry name" value="NTF-like"/>
</dbReference>
<dbReference type="Pfam" id="PF22339">
    <property type="entry name" value="YgxA-like_sub_bind"/>
    <property type="match status" value="1"/>
</dbReference>
<evidence type="ECO:0000259" key="1">
    <source>
        <dbReference type="Pfam" id="PF14540"/>
    </source>
</evidence>
<keyword evidence="5" id="KW-1185">Reference proteome</keyword>
<reference evidence="4" key="1">
    <citation type="submission" date="2022-06" db="EMBL/GenBank/DDBJ databases">
        <title>Aquibacillus sp. a new bacterium isolated from soil saline samples.</title>
        <authorList>
            <person name="Galisteo C."/>
            <person name="De La Haba R."/>
            <person name="Sanchez-Porro C."/>
            <person name="Ventosa A."/>
        </authorList>
    </citation>
    <scope>NUCLEOTIDE SEQUENCE</scope>
    <source>
        <strain evidence="4">3ASR75-54</strain>
    </source>
</reference>
<feature type="domain" description="YgxA-like helix-turn-helix" evidence="2">
    <location>
        <begin position="224"/>
        <end position="287"/>
    </location>
</feature>
<dbReference type="Pfam" id="PF18576">
    <property type="entry name" value="HTH_52"/>
    <property type="match status" value="1"/>
</dbReference>
<dbReference type="Gene3D" id="1.10.10.10">
    <property type="entry name" value="Winged helix-like DNA-binding domain superfamily/Winged helix DNA-binding domain"/>
    <property type="match status" value="1"/>
</dbReference>
<accession>A0A9X3WGY4</accession>
<dbReference type="Gene3D" id="3.30.460.10">
    <property type="entry name" value="Beta Polymerase, domain 2"/>
    <property type="match status" value="1"/>
</dbReference>
<dbReference type="Pfam" id="PF14540">
    <property type="entry name" value="NTF-like"/>
    <property type="match status" value="1"/>
</dbReference>
<sequence>MEDLLRPIYQERASHPNTLGILFIDKNKPISPVTDNFDIILLVIVSDADKDWFVKHYEFKGKTAALHIVDEKLLKEWIDTSTYRRAVEWIVNGKVIFDRNEYVTNLKEELRTFPEEKRLLKKAIEFAKLTRSYSESRDLFETEQYLDAYSRVLRSLHYLGRLAIIEKGFHPEVIVWSQVKRIDPEVYKLYEELIQSEEETSKRVELMLLAVEFAVNSRAKPCAQHLLEVMKTKDEPWSFGELKVHPKVQSYAVDLSSMVEYLATKNIIEVILVETKGNHIFHRTYQVKA</sequence>
<feature type="domain" description="YgxA-like substrate binding" evidence="3">
    <location>
        <begin position="120"/>
        <end position="218"/>
    </location>
</feature>
<organism evidence="4 5">
    <name type="scientific">Aquibacillus salsiterrae</name>
    <dbReference type="NCBI Taxonomy" id="2950439"/>
    <lineage>
        <taxon>Bacteria</taxon>
        <taxon>Bacillati</taxon>
        <taxon>Bacillota</taxon>
        <taxon>Bacilli</taxon>
        <taxon>Bacillales</taxon>
        <taxon>Bacillaceae</taxon>
        <taxon>Aquibacillus</taxon>
    </lineage>
</organism>
<dbReference type="InterPro" id="IPR036388">
    <property type="entry name" value="WH-like_DNA-bd_sf"/>
</dbReference>
<proteinExistence type="predicted"/>
<dbReference type="AlphaFoldDB" id="A0A9X3WGY4"/>
<dbReference type="InterPro" id="IPR041143">
    <property type="entry name" value="YgxA_HTH"/>
</dbReference>
<evidence type="ECO:0000313" key="4">
    <source>
        <dbReference type="EMBL" id="MDC3418221.1"/>
    </source>
</evidence>
<dbReference type="EMBL" id="JAMQKC010000021">
    <property type="protein sequence ID" value="MDC3418221.1"/>
    <property type="molecule type" value="Genomic_DNA"/>
</dbReference>
<dbReference type="RefSeq" id="WP_272447281.1">
    <property type="nucleotide sequence ID" value="NZ_JAMQKC010000021.1"/>
</dbReference>
<feature type="domain" description="Nucleotidyltransferase-like" evidence="1">
    <location>
        <begin position="1"/>
        <end position="118"/>
    </location>
</feature>
<name>A0A9X3WGY4_9BACI</name>
<dbReference type="Proteomes" id="UP001145069">
    <property type="component" value="Unassembled WGS sequence"/>
</dbReference>
<dbReference type="InterPro" id="IPR043519">
    <property type="entry name" value="NT_sf"/>
</dbReference>
<evidence type="ECO:0000313" key="5">
    <source>
        <dbReference type="Proteomes" id="UP001145069"/>
    </source>
</evidence>
<evidence type="ECO:0000259" key="3">
    <source>
        <dbReference type="Pfam" id="PF22339"/>
    </source>
</evidence>
<dbReference type="InterPro" id="IPR054515">
    <property type="entry name" value="YgxA-like_substrate-bd"/>
</dbReference>
<protein>
    <submittedName>
        <fullName evidence="4">Nucleotidyltransferase-like protein</fullName>
    </submittedName>
</protein>
<dbReference type="Gene3D" id="1.20.120.330">
    <property type="entry name" value="Nucleotidyltransferases domain 2"/>
    <property type="match status" value="1"/>
</dbReference>
<evidence type="ECO:0000259" key="2">
    <source>
        <dbReference type="Pfam" id="PF18576"/>
    </source>
</evidence>
<gene>
    <name evidence="4" type="ORF">NC799_15135</name>
</gene>